<feature type="signal peptide" evidence="5">
    <location>
        <begin position="1"/>
        <end position="30"/>
    </location>
</feature>
<name>A0AAV6JQH0_9ERIC</name>
<dbReference type="CDD" id="cd01837">
    <property type="entry name" value="SGNH_plant_lipase_like"/>
    <property type="match status" value="1"/>
</dbReference>
<keyword evidence="3" id="KW-0378">Hydrolase</keyword>
<keyword evidence="2 5" id="KW-0732">Signal</keyword>
<evidence type="ECO:0000256" key="5">
    <source>
        <dbReference type="SAM" id="SignalP"/>
    </source>
</evidence>
<evidence type="ECO:0000256" key="1">
    <source>
        <dbReference type="ARBA" id="ARBA00008668"/>
    </source>
</evidence>
<evidence type="ECO:0000313" key="6">
    <source>
        <dbReference type="EMBL" id="KAG5541590.1"/>
    </source>
</evidence>
<sequence>MASSNLVSSPVLLALAAFCLLFLQPHPSNADSLTTCRFDKIYQFGDSVSDTGNLIREKPIGAATAFARLPYGETFFKHATGRSSNGRLMIDFIASASGLPFLNPYLKKDANFRNGVSFAVAGSTALPVDFLTKENIIVQRLTNSSLHVQLDWMSKHFNVCNITKGDCLEKPNNTLFIVGVIGGDDYNYALASGKTLQELNAMVPEVVNSIVIGVKRVISVGATRAVVPGVFPIGCFPLYLTAFQTNNSNAYDKDKCLKELNSFSKYHNGKLQEAIQELKREYPHVVIVYGDYYHAFEWLYNHAVHLGFDGESTQKACCGIGGDYNFNITMVCSVETPVCPNPNQFISWDGVHLTEAADKRMAGWLIDDMLPKLHCHN</sequence>
<dbReference type="InterPro" id="IPR001087">
    <property type="entry name" value="GDSL"/>
</dbReference>
<dbReference type="Proteomes" id="UP000823749">
    <property type="component" value="Chromosome 7"/>
</dbReference>
<accession>A0AAV6JQH0</accession>
<feature type="chain" id="PRO_5043450885" evidence="5">
    <location>
        <begin position="31"/>
        <end position="377"/>
    </location>
</feature>
<dbReference type="AlphaFoldDB" id="A0AAV6JQH0"/>
<dbReference type="Pfam" id="PF00657">
    <property type="entry name" value="Lipase_GDSL"/>
    <property type="match status" value="1"/>
</dbReference>
<gene>
    <name evidence="6" type="ORF">RHGRI_021430</name>
</gene>
<keyword evidence="4" id="KW-0325">Glycoprotein</keyword>
<evidence type="ECO:0000256" key="3">
    <source>
        <dbReference type="ARBA" id="ARBA00022801"/>
    </source>
</evidence>
<evidence type="ECO:0000256" key="2">
    <source>
        <dbReference type="ARBA" id="ARBA00022729"/>
    </source>
</evidence>
<dbReference type="SUPFAM" id="SSF52266">
    <property type="entry name" value="SGNH hydrolase"/>
    <property type="match status" value="1"/>
</dbReference>
<organism evidence="6 7">
    <name type="scientific">Rhododendron griersonianum</name>
    <dbReference type="NCBI Taxonomy" id="479676"/>
    <lineage>
        <taxon>Eukaryota</taxon>
        <taxon>Viridiplantae</taxon>
        <taxon>Streptophyta</taxon>
        <taxon>Embryophyta</taxon>
        <taxon>Tracheophyta</taxon>
        <taxon>Spermatophyta</taxon>
        <taxon>Magnoliopsida</taxon>
        <taxon>eudicotyledons</taxon>
        <taxon>Gunneridae</taxon>
        <taxon>Pentapetalae</taxon>
        <taxon>asterids</taxon>
        <taxon>Ericales</taxon>
        <taxon>Ericaceae</taxon>
        <taxon>Ericoideae</taxon>
        <taxon>Rhodoreae</taxon>
        <taxon>Rhododendron</taxon>
    </lineage>
</organism>
<comment type="similarity">
    <text evidence="1">Belongs to the 'GDSL' lipolytic enzyme family.</text>
</comment>
<dbReference type="InterPro" id="IPR035669">
    <property type="entry name" value="SGNH_plant_lipase-like"/>
</dbReference>
<dbReference type="InterPro" id="IPR036514">
    <property type="entry name" value="SGNH_hydro_sf"/>
</dbReference>
<protein>
    <submittedName>
        <fullName evidence="6">Uncharacterized protein</fullName>
    </submittedName>
</protein>
<proteinExistence type="inferred from homology"/>
<evidence type="ECO:0000313" key="7">
    <source>
        <dbReference type="Proteomes" id="UP000823749"/>
    </source>
</evidence>
<dbReference type="Gene3D" id="3.40.50.1110">
    <property type="entry name" value="SGNH hydrolase"/>
    <property type="match status" value="1"/>
</dbReference>
<dbReference type="PANTHER" id="PTHR22835:SF517">
    <property type="entry name" value="GDSL-LIKE LIPASE_ACYLHYDROLASE FAMILY PROTEIN, EXPRESSED"/>
    <property type="match status" value="1"/>
</dbReference>
<evidence type="ECO:0000256" key="4">
    <source>
        <dbReference type="ARBA" id="ARBA00023180"/>
    </source>
</evidence>
<dbReference type="GO" id="GO:0016788">
    <property type="term" value="F:hydrolase activity, acting on ester bonds"/>
    <property type="evidence" value="ECO:0007669"/>
    <property type="project" value="InterPro"/>
</dbReference>
<comment type="caution">
    <text evidence="6">The sequence shown here is derived from an EMBL/GenBank/DDBJ whole genome shotgun (WGS) entry which is preliminary data.</text>
</comment>
<dbReference type="EMBL" id="JACTNZ010000007">
    <property type="protein sequence ID" value="KAG5541590.1"/>
    <property type="molecule type" value="Genomic_DNA"/>
</dbReference>
<keyword evidence="7" id="KW-1185">Reference proteome</keyword>
<reference evidence="6" key="1">
    <citation type="submission" date="2020-08" db="EMBL/GenBank/DDBJ databases">
        <title>Plant Genome Project.</title>
        <authorList>
            <person name="Zhang R.-G."/>
        </authorList>
    </citation>
    <scope>NUCLEOTIDE SEQUENCE</scope>
    <source>
        <strain evidence="6">WSP0</strain>
        <tissue evidence="6">Leaf</tissue>
    </source>
</reference>
<dbReference type="PANTHER" id="PTHR22835">
    <property type="entry name" value="ZINC FINGER FYVE DOMAIN CONTAINING PROTEIN"/>
    <property type="match status" value="1"/>
</dbReference>